<evidence type="ECO:0008006" key="5">
    <source>
        <dbReference type="Google" id="ProtNLM"/>
    </source>
</evidence>
<dbReference type="Proteomes" id="UP000008672">
    <property type="component" value="Unassembled WGS sequence"/>
</dbReference>
<feature type="region of interest" description="Disordered" evidence="2">
    <location>
        <begin position="279"/>
        <end position="298"/>
    </location>
</feature>
<reference evidence="4" key="1">
    <citation type="submission" date="2011-08" db="EMBL/GenBank/DDBJ databases">
        <title>The draft genome of Latimeria chalumnae.</title>
        <authorList>
            <person name="Di Palma F."/>
            <person name="Alfoldi J."/>
            <person name="Johnson J."/>
            <person name="Berlin A."/>
            <person name="Gnerre S."/>
            <person name="Jaffe D."/>
            <person name="MacCallum I."/>
            <person name="Young S."/>
            <person name="Walker B.J."/>
            <person name="Lander E."/>
            <person name="Lindblad-Toh K."/>
        </authorList>
    </citation>
    <scope>NUCLEOTIDE SEQUENCE [LARGE SCALE GENOMIC DNA]</scope>
    <source>
        <strain evidence="4">Wild caught</strain>
    </source>
</reference>
<name>H2ZZE1_LATCH</name>
<reference evidence="3" key="3">
    <citation type="submission" date="2025-09" db="UniProtKB">
        <authorList>
            <consortium name="Ensembl"/>
        </authorList>
    </citation>
    <scope>IDENTIFICATION</scope>
</reference>
<accession>H2ZZE1</accession>
<dbReference type="AlphaFoldDB" id="H2ZZE1"/>
<proteinExistence type="predicted"/>
<dbReference type="PANTHER" id="PTHR11505">
    <property type="entry name" value="L1 TRANSPOSABLE ELEMENT-RELATED"/>
    <property type="match status" value="1"/>
</dbReference>
<keyword evidence="4" id="KW-1185">Reference proteome</keyword>
<feature type="region of interest" description="Disordered" evidence="2">
    <location>
        <begin position="1"/>
        <end position="41"/>
    </location>
</feature>
<dbReference type="Gene3D" id="3.30.70.1820">
    <property type="entry name" value="L1 transposable element, RRM domain"/>
    <property type="match status" value="1"/>
</dbReference>
<evidence type="ECO:0000313" key="4">
    <source>
        <dbReference type="Proteomes" id="UP000008672"/>
    </source>
</evidence>
<evidence type="ECO:0000256" key="1">
    <source>
        <dbReference type="SAM" id="Coils"/>
    </source>
</evidence>
<organism evidence="3 4">
    <name type="scientific">Latimeria chalumnae</name>
    <name type="common">Coelacanth</name>
    <dbReference type="NCBI Taxonomy" id="7897"/>
    <lineage>
        <taxon>Eukaryota</taxon>
        <taxon>Metazoa</taxon>
        <taxon>Chordata</taxon>
        <taxon>Craniata</taxon>
        <taxon>Vertebrata</taxon>
        <taxon>Euteleostomi</taxon>
        <taxon>Coelacanthiformes</taxon>
        <taxon>Coelacanthidae</taxon>
        <taxon>Latimeria</taxon>
    </lineage>
</organism>
<dbReference type="STRING" id="7897.ENSLACP00000002762"/>
<dbReference type="OMA" id="CMEREKY"/>
<evidence type="ECO:0000313" key="3">
    <source>
        <dbReference type="Ensembl" id="ENSLACP00000002762.1"/>
    </source>
</evidence>
<evidence type="ECO:0000256" key="2">
    <source>
        <dbReference type="SAM" id="MobiDB-lite"/>
    </source>
</evidence>
<reference evidence="3" key="2">
    <citation type="submission" date="2025-08" db="UniProtKB">
        <authorList>
            <consortium name="Ensembl"/>
        </authorList>
    </citation>
    <scope>IDENTIFICATION</scope>
</reference>
<dbReference type="Gene3D" id="1.20.5.340">
    <property type="match status" value="1"/>
</dbReference>
<dbReference type="GeneTree" id="ENSGT00940000160789"/>
<protein>
    <recommendedName>
        <fullName evidence="5">L1 transposable element RRM domain-containing protein</fullName>
    </recommendedName>
</protein>
<dbReference type="Ensembl" id="ENSLACT00000002784.1">
    <property type="protein sequence ID" value="ENSLACP00000002762.1"/>
    <property type="gene ID" value="ENSLACG00000002471.1"/>
</dbReference>
<dbReference type="HOGENOM" id="CLU_062834_2_2_1"/>
<dbReference type="InParanoid" id="H2ZZE1"/>
<dbReference type="SUPFAM" id="SSF57997">
    <property type="entry name" value="Tropomyosin"/>
    <property type="match status" value="1"/>
</dbReference>
<dbReference type="EMBL" id="AFYH01087843">
    <property type="status" value="NOT_ANNOTATED_CDS"/>
    <property type="molecule type" value="Genomic_DNA"/>
</dbReference>
<dbReference type="InterPro" id="IPR004244">
    <property type="entry name" value="Transposase_22"/>
</dbReference>
<keyword evidence="1" id="KW-0175">Coiled coil</keyword>
<feature type="coiled-coil region" evidence="1">
    <location>
        <begin position="70"/>
        <end position="125"/>
    </location>
</feature>
<dbReference type="eggNOG" id="ENOG502SRQ0">
    <property type="taxonomic scope" value="Eukaryota"/>
</dbReference>
<sequence length="298" mass="34219">QQQSSLLRYYGERAAEDPSTPGCSSECGDSVPSPPPNVEGQANSMESILRDIHQTNSHIEEKINKINSSISSMDKKMEVFTKRLDEAEHRLGNTEDSVHGMETSVQQLQETVVKLQEKTDDLENRSRRCNLRLVGLPEGEEGKDPVSFLETWFPSLLNLPDLSNNLKVERAHHAFLPRIRNTDRPRMLIFKLLRYRDKEVILRQARKLGTLTFKNKPVYIFPDMSADLFQKRKSFFGVKRLCKDLDIPFALLFPARLQIDFQGQCLFFTNPLDAENHIKMASLPDDSPPSPREQRLRP</sequence>